<feature type="transmembrane region" description="Helical" evidence="1">
    <location>
        <begin position="201"/>
        <end position="218"/>
    </location>
</feature>
<proteinExistence type="predicted"/>
<accession>A0A0R1XQZ8</accession>
<organism evidence="2 3">
    <name type="scientific">Agrilactobacillus composti DSM 18527 = JCM 14202</name>
    <dbReference type="NCBI Taxonomy" id="1423734"/>
    <lineage>
        <taxon>Bacteria</taxon>
        <taxon>Bacillati</taxon>
        <taxon>Bacillota</taxon>
        <taxon>Bacilli</taxon>
        <taxon>Lactobacillales</taxon>
        <taxon>Lactobacillaceae</taxon>
        <taxon>Agrilactobacillus</taxon>
    </lineage>
</organism>
<evidence type="ECO:0000313" key="2">
    <source>
        <dbReference type="EMBL" id="KRM32574.1"/>
    </source>
</evidence>
<keyword evidence="3" id="KW-1185">Reference proteome</keyword>
<dbReference type="PATRIC" id="fig|1423734.3.peg.442"/>
<feature type="transmembrane region" description="Helical" evidence="1">
    <location>
        <begin position="35"/>
        <end position="52"/>
    </location>
</feature>
<comment type="caution">
    <text evidence="2">The sequence shown here is derived from an EMBL/GenBank/DDBJ whole genome shotgun (WGS) entry which is preliminary data.</text>
</comment>
<dbReference type="RefSeq" id="WP_057002816.1">
    <property type="nucleotide sequence ID" value="NZ_AZGA01000070.1"/>
</dbReference>
<gene>
    <name evidence="2" type="ORF">FC83_GL000441</name>
</gene>
<feature type="transmembrane region" description="Helical" evidence="1">
    <location>
        <begin position="248"/>
        <end position="266"/>
    </location>
</feature>
<evidence type="ECO:0000313" key="3">
    <source>
        <dbReference type="Proteomes" id="UP000051236"/>
    </source>
</evidence>
<reference evidence="2 3" key="1">
    <citation type="journal article" date="2015" name="Genome Announc.">
        <title>Expanding the biotechnology potential of lactobacilli through comparative genomics of 213 strains and associated genera.</title>
        <authorList>
            <person name="Sun Z."/>
            <person name="Harris H.M."/>
            <person name="McCann A."/>
            <person name="Guo C."/>
            <person name="Argimon S."/>
            <person name="Zhang W."/>
            <person name="Yang X."/>
            <person name="Jeffery I.B."/>
            <person name="Cooney J.C."/>
            <person name="Kagawa T.F."/>
            <person name="Liu W."/>
            <person name="Song Y."/>
            <person name="Salvetti E."/>
            <person name="Wrobel A."/>
            <person name="Rasinkangas P."/>
            <person name="Parkhill J."/>
            <person name="Rea M.C."/>
            <person name="O'Sullivan O."/>
            <person name="Ritari J."/>
            <person name="Douillard F.P."/>
            <person name="Paul Ross R."/>
            <person name="Yang R."/>
            <person name="Briner A.E."/>
            <person name="Felis G.E."/>
            <person name="de Vos W.M."/>
            <person name="Barrangou R."/>
            <person name="Klaenhammer T.R."/>
            <person name="Caufield P.W."/>
            <person name="Cui Y."/>
            <person name="Zhang H."/>
            <person name="O'Toole P.W."/>
        </authorList>
    </citation>
    <scope>NUCLEOTIDE SEQUENCE [LARGE SCALE GENOMIC DNA]</scope>
    <source>
        <strain evidence="2 3">DSM 18527</strain>
    </source>
</reference>
<feature type="transmembrane region" description="Helical" evidence="1">
    <location>
        <begin position="64"/>
        <end position="86"/>
    </location>
</feature>
<dbReference type="STRING" id="1423734.FC83_GL000441"/>
<evidence type="ECO:0000256" key="1">
    <source>
        <dbReference type="SAM" id="Phobius"/>
    </source>
</evidence>
<feature type="transmembrane region" description="Helical" evidence="1">
    <location>
        <begin position="403"/>
        <end position="424"/>
    </location>
</feature>
<feature type="transmembrane region" description="Helical" evidence="1">
    <location>
        <begin position="225"/>
        <end position="242"/>
    </location>
</feature>
<keyword evidence="1" id="KW-0812">Transmembrane</keyword>
<dbReference type="eggNOG" id="COG1807">
    <property type="taxonomic scope" value="Bacteria"/>
</dbReference>
<name>A0A0R1XQZ8_9LACO</name>
<feature type="transmembrane region" description="Helical" evidence="1">
    <location>
        <begin position="174"/>
        <end position="195"/>
    </location>
</feature>
<keyword evidence="1" id="KW-1133">Transmembrane helix</keyword>
<dbReference type="Proteomes" id="UP000051236">
    <property type="component" value="Unassembled WGS sequence"/>
</dbReference>
<feature type="transmembrane region" description="Helical" evidence="1">
    <location>
        <begin position="145"/>
        <end position="167"/>
    </location>
</feature>
<feature type="transmembrane region" description="Helical" evidence="1">
    <location>
        <begin position="271"/>
        <end position="288"/>
    </location>
</feature>
<dbReference type="AlphaFoldDB" id="A0A0R1XQZ8"/>
<keyword evidence="1" id="KW-0472">Membrane</keyword>
<sequence length="654" mass="74313">MSKVRKPMLLPILLAIGLILGILSKLINFNTSLDSTAILLISGSIMLTWYLLAPCINRLTRQQIKWLLVLVLGLMLVLQILILTFLPDTIFHDPYRVLSQADKMAAGKLSWRTTYFWRYPNNVPITYLLALWLRLARWLTLNTNVALAILNILLLDTFICLVLYTLYQTHQGNTTLLGTLAFLTMTPFAYTYYLQVFYSDLPSMLVLLVILRTLLFWPRRSKRQRFGSGVLLCTAVLLGQLLKPNLIVLLPALVILLGLIFGKKLWHHFKLLTPILLIVLGFALSLPAKQLIYTASNFQPNATFELPVTSWLLVGTNTTTTGTYSTSDVEHAVKLPNKQARQQYDLQAIPKRLQELGPIGLLKLWTLKLGVFFNVTDIQDWYNGGYRAAPAWYQNHAQFLDALIARTYQVATLILLLTASWRLWTWRPNLKHTRDVVTLLAVLTTLGYLAFHVLFWEVEARYGQLILPLLFFQIATLPKPHRQALPLRRLLPLMLLLVTGAGLIGWSKWLADTDPKTQVVAAQRSQLSAQYHAKPTLMAAGSTITQQVVLNVNATYFSVQIHQNSKVLVQLTNLKTQQTYDLKQHSDVYRLSHALNAGKYRITITNNGNTGQQVDIINTYHYQLADYPLIVHNQKRFTSSLVYTALAQQNVVPF</sequence>
<feature type="transmembrane region" description="Helical" evidence="1">
    <location>
        <begin position="436"/>
        <end position="456"/>
    </location>
</feature>
<dbReference type="EMBL" id="AZGA01000070">
    <property type="protein sequence ID" value="KRM32574.1"/>
    <property type="molecule type" value="Genomic_DNA"/>
</dbReference>
<protein>
    <submittedName>
        <fullName evidence="2">Membrane protein</fullName>
    </submittedName>
</protein>